<dbReference type="AlphaFoldDB" id="A0A151J070"/>
<dbReference type="EMBL" id="KQ980657">
    <property type="protein sequence ID" value="KYN14784.1"/>
    <property type="molecule type" value="Genomic_DNA"/>
</dbReference>
<proteinExistence type="predicted"/>
<name>A0A151J070_9HYME</name>
<keyword evidence="2" id="KW-1185">Reference proteome</keyword>
<sequence length="196" mass="21651">MAIPYCRVSQVKLTRSTVDQVDEWQPRRVRDCNNRVTEALTLSSVAAETIKVILVVYRNVRQVSTVASATVREVVLNLFVQHDALREVCSGTCSASKCALSNANVIDITRCDMLTNGVNLALLRSAGLVRSTCQYEAHPEGCFRLQLRHQWRVSETGDPLLYLGRQCGLIRGAGQIAGTPSASAEHSFLDAMCRKR</sequence>
<evidence type="ECO:0000313" key="1">
    <source>
        <dbReference type="EMBL" id="KYN14784.1"/>
    </source>
</evidence>
<gene>
    <name evidence="1" type="ORF">ALC57_13004</name>
</gene>
<organism evidence="1 2">
    <name type="scientific">Trachymyrmex cornetzi</name>
    <dbReference type="NCBI Taxonomy" id="471704"/>
    <lineage>
        <taxon>Eukaryota</taxon>
        <taxon>Metazoa</taxon>
        <taxon>Ecdysozoa</taxon>
        <taxon>Arthropoda</taxon>
        <taxon>Hexapoda</taxon>
        <taxon>Insecta</taxon>
        <taxon>Pterygota</taxon>
        <taxon>Neoptera</taxon>
        <taxon>Endopterygota</taxon>
        <taxon>Hymenoptera</taxon>
        <taxon>Apocrita</taxon>
        <taxon>Aculeata</taxon>
        <taxon>Formicoidea</taxon>
        <taxon>Formicidae</taxon>
        <taxon>Myrmicinae</taxon>
        <taxon>Trachymyrmex</taxon>
    </lineage>
</organism>
<protein>
    <submittedName>
        <fullName evidence="1">Uncharacterized protein</fullName>
    </submittedName>
</protein>
<reference evidence="1 2" key="1">
    <citation type="submission" date="2015-09" db="EMBL/GenBank/DDBJ databases">
        <title>Trachymyrmex cornetzi WGS genome.</title>
        <authorList>
            <person name="Nygaard S."/>
            <person name="Hu H."/>
            <person name="Boomsma J."/>
            <person name="Zhang G."/>
        </authorList>
    </citation>
    <scope>NUCLEOTIDE SEQUENCE [LARGE SCALE GENOMIC DNA]</scope>
    <source>
        <strain evidence="1">Tcor2-1</strain>
        <tissue evidence="1">Whole body</tissue>
    </source>
</reference>
<dbReference type="Proteomes" id="UP000078492">
    <property type="component" value="Unassembled WGS sequence"/>
</dbReference>
<accession>A0A151J070</accession>
<evidence type="ECO:0000313" key="2">
    <source>
        <dbReference type="Proteomes" id="UP000078492"/>
    </source>
</evidence>